<organism evidence="2 3">
    <name type="scientific">Babesia divergens</name>
    <dbReference type="NCBI Taxonomy" id="32595"/>
    <lineage>
        <taxon>Eukaryota</taxon>
        <taxon>Sar</taxon>
        <taxon>Alveolata</taxon>
        <taxon>Apicomplexa</taxon>
        <taxon>Aconoidasida</taxon>
        <taxon>Piroplasmida</taxon>
        <taxon>Babesiidae</taxon>
        <taxon>Babesia</taxon>
    </lineage>
</organism>
<evidence type="ECO:0000313" key="3">
    <source>
        <dbReference type="Proteomes" id="UP001195914"/>
    </source>
</evidence>
<dbReference type="AlphaFoldDB" id="A0AAD9GFI4"/>
<feature type="region of interest" description="Disordered" evidence="1">
    <location>
        <begin position="64"/>
        <end position="83"/>
    </location>
</feature>
<name>A0AAD9GFI4_BABDI</name>
<reference evidence="2" key="1">
    <citation type="journal article" date="2014" name="Nucleic Acids Res.">
        <title>The evolutionary dynamics of variant antigen genes in Babesia reveal a history of genomic innovation underlying host-parasite interaction.</title>
        <authorList>
            <person name="Jackson A.P."/>
            <person name="Otto T.D."/>
            <person name="Darby A."/>
            <person name="Ramaprasad A."/>
            <person name="Xia D."/>
            <person name="Echaide I.E."/>
            <person name="Farber M."/>
            <person name="Gahlot S."/>
            <person name="Gamble J."/>
            <person name="Gupta D."/>
            <person name="Gupta Y."/>
            <person name="Jackson L."/>
            <person name="Malandrin L."/>
            <person name="Malas T.B."/>
            <person name="Moussa E."/>
            <person name="Nair M."/>
            <person name="Reid A.J."/>
            <person name="Sanders M."/>
            <person name="Sharma J."/>
            <person name="Tracey A."/>
            <person name="Quail M.A."/>
            <person name="Weir W."/>
            <person name="Wastling J.M."/>
            <person name="Hall N."/>
            <person name="Willadsen P."/>
            <person name="Lingelbach K."/>
            <person name="Shiels B."/>
            <person name="Tait A."/>
            <person name="Berriman M."/>
            <person name="Allred D.R."/>
            <person name="Pain A."/>
        </authorList>
    </citation>
    <scope>NUCLEOTIDE SEQUENCE</scope>
    <source>
        <strain evidence="2">1802A</strain>
    </source>
</reference>
<evidence type="ECO:0000256" key="1">
    <source>
        <dbReference type="SAM" id="MobiDB-lite"/>
    </source>
</evidence>
<gene>
    <name evidence="2" type="ORF">X943_002233</name>
</gene>
<dbReference type="EMBL" id="JAHBMH010000033">
    <property type="protein sequence ID" value="KAK1937489.1"/>
    <property type="molecule type" value="Genomic_DNA"/>
</dbReference>
<proteinExistence type="predicted"/>
<keyword evidence="3" id="KW-1185">Reference proteome</keyword>
<reference evidence="2" key="2">
    <citation type="submission" date="2021-05" db="EMBL/GenBank/DDBJ databases">
        <authorList>
            <person name="Pain A."/>
        </authorList>
    </citation>
    <scope>NUCLEOTIDE SEQUENCE</scope>
    <source>
        <strain evidence="2">1802A</strain>
    </source>
</reference>
<protein>
    <submittedName>
        <fullName evidence="2">Uncharacterized protein</fullName>
    </submittedName>
</protein>
<accession>A0AAD9GFI4</accession>
<comment type="caution">
    <text evidence="2">The sequence shown here is derived from an EMBL/GenBank/DDBJ whole genome shotgun (WGS) entry which is preliminary data.</text>
</comment>
<dbReference type="Proteomes" id="UP001195914">
    <property type="component" value="Unassembled WGS sequence"/>
</dbReference>
<sequence length="429" mass="47994">MDPLESDPASNVRDGAPDAPLYFTLLNENTYLRNELSSSTRLSHILNNLCRLRKASFPKILHEVNSSQQEEPPLDPSSENTSRPPLLFRDLDWVEFRPDIWPIRPGDYSPLSPDGELLDRTGKIGLDFWRWNRENAPLGYTPPLCTCKRTKDAQTMLRQYTLGIMHPPEKRVCDNDVCRGLLYIPHSLLEVPLNRVISNGSQFVKNVAVPNETDVYCGNMKHTLIICTTSVEHETECLKAIRNSDAPDSLIYRVSSSGFIPYFKKHAVSGSMAPLMTVEPIDSDVSDTEENYGFGEIFAVKFSSGGLIIHKYNTASQTVVPLEASMLRSWLGGNDTALKDLPQQAPVTSVKDYVLCELIESFSNERRPLSLFLDDTVSAMSHKGIKLSRSLSPPRRSHKLLQNEPLETISNEALESAHLLNIIDALSGV</sequence>
<evidence type="ECO:0000313" key="2">
    <source>
        <dbReference type="EMBL" id="KAK1937489.1"/>
    </source>
</evidence>